<dbReference type="Proteomes" id="UP000261231">
    <property type="component" value="Unassembled WGS sequence"/>
</dbReference>
<proteinExistence type="predicted"/>
<dbReference type="OrthoDB" id="9811106at2"/>
<dbReference type="RefSeq" id="WP_117539122.1">
    <property type="nucleotide sequence ID" value="NZ_QVFD01000003.1"/>
</dbReference>
<sequence length="110" mass="12754">MEVALLNVRITFQKNEVVTDAIGNHKNRWTDYYSCHATVSGESGSEKSVAANTLYESDLAFTVRYCKMLADADSTKLRILFNGELYDITFIDHMNYKNKCLKFRCRKVRR</sequence>
<accession>A0A3E2XNC7</accession>
<dbReference type="EMBL" id="QVFD01000003">
    <property type="protein sequence ID" value="RGC49229.1"/>
    <property type="molecule type" value="Genomic_DNA"/>
</dbReference>
<dbReference type="NCBIfam" id="TIGR01563">
    <property type="entry name" value="gp16_SPP1"/>
    <property type="match status" value="1"/>
</dbReference>
<protein>
    <submittedName>
        <fullName evidence="1">Head-tail adaptor protein</fullName>
    </submittedName>
</protein>
<organism evidence="1 2">
    <name type="scientific">Coprococcus catus</name>
    <dbReference type="NCBI Taxonomy" id="116085"/>
    <lineage>
        <taxon>Bacteria</taxon>
        <taxon>Bacillati</taxon>
        <taxon>Bacillota</taxon>
        <taxon>Clostridia</taxon>
        <taxon>Lachnospirales</taxon>
        <taxon>Lachnospiraceae</taxon>
        <taxon>Coprococcus</taxon>
    </lineage>
</organism>
<gene>
    <name evidence="1" type="ORF">DW747_04560</name>
</gene>
<dbReference type="Gene3D" id="2.40.10.270">
    <property type="entry name" value="Bacteriophage SPP1 head-tail adaptor protein"/>
    <property type="match status" value="1"/>
</dbReference>
<evidence type="ECO:0000313" key="2">
    <source>
        <dbReference type="Proteomes" id="UP000261231"/>
    </source>
</evidence>
<reference evidence="1 2" key="1">
    <citation type="submission" date="2018-08" db="EMBL/GenBank/DDBJ databases">
        <title>A genome reference for cultivated species of the human gut microbiota.</title>
        <authorList>
            <person name="Zou Y."/>
            <person name="Xue W."/>
            <person name="Luo G."/>
        </authorList>
    </citation>
    <scope>NUCLEOTIDE SEQUENCE [LARGE SCALE GENOMIC DNA]</scope>
    <source>
        <strain evidence="1 2">AM28-39</strain>
    </source>
</reference>
<dbReference type="Pfam" id="PF05521">
    <property type="entry name" value="Phage_HCP"/>
    <property type="match status" value="1"/>
</dbReference>
<dbReference type="AlphaFoldDB" id="A0A3E2XNC7"/>
<comment type="caution">
    <text evidence="1">The sequence shown here is derived from an EMBL/GenBank/DDBJ whole genome shotgun (WGS) entry which is preliminary data.</text>
</comment>
<name>A0A3E2XNC7_9FIRM</name>
<dbReference type="InterPro" id="IPR038666">
    <property type="entry name" value="SSP1_head-tail_sf"/>
</dbReference>
<keyword evidence="2" id="KW-1185">Reference proteome</keyword>
<evidence type="ECO:0000313" key="1">
    <source>
        <dbReference type="EMBL" id="RGC49229.1"/>
    </source>
</evidence>
<dbReference type="InterPro" id="IPR008767">
    <property type="entry name" value="Phage_SPP1_head-tail_adaptor"/>
</dbReference>